<dbReference type="InterPro" id="IPR037522">
    <property type="entry name" value="HD_GYP_dom"/>
</dbReference>
<dbReference type="EMBL" id="CP036339">
    <property type="protein sequence ID" value="QDT74059.1"/>
    <property type="molecule type" value="Genomic_DNA"/>
</dbReference>
<dbReference type="InterPro" id="IPR043128">
    <property type="entry name" value="Rev_trsase/Diguanyl_cyclase"/>
</dbReference>
<evidence type="ECO:0000259" key="4">
    <source>
        <dbReference type="PROSITE" id="PS50112"/>
    </source>
</evidence>
<evidence type="ECO:0000259" key="6">
    <source>
        <dbReference type="PROSITE" id="PS51832"/>
    </source>
</evidence>
<dbReference type="CDD" id="cd01949">
    <property type="entry name" value="GGDEF"/>
    <property type="match status" value="1"/>
</dbReference>
<comment type="catalytic activity">
    <reaction evidence="2">
        <text>2 GTP = 3',3'-c-di-GMP + 2 diphosphate</text>
        <dbReference type="Rhea" id="RHEA:24898"/>
        <dbReference type="ChEBI" id="CHEBI:33019"/>
        <dbReference type="ChEBI" id="CHEBI:37565"/>
        <dbReference type="ChEBI" id="CHEBI:58805"/>
        <dbReference type="EC" id="2.7.7.65"/>
    </reaction>
</comment>
<dbReference type="CDD" id="cd00130">
    <property type="entry name" value="PAS"/>
    <property type="match status" value="1"/>
</dbReference>
<dbReference type="KEGG" id="llh:I41_32530"/>
<dbReference type="GO" id="GO:0052621">
    <property type="term" value="F:diguanylate cyclase activity"/>
    <property type="evidence" value="ECO:0007669"/>
    <property type="project" value="UniProtKB-EC"/>
</dbReference>
<dbReference type="PROSITE" id="PS50887">
    <property type="entry name" value="GGDEF"/>
    <property type="match status" value="1"/>
</dbReference>
<organism evidence="7 8">
    <name type="scientific">Lacipirellula limnantheis</name>
    <dbReference type="NCBI Taxonomy" id="2528024"/>
    <lineage>
        <taxon>Bacteria</taxon>
        <taxon>Pseudomonadati</taxon>
        <taxon>Planctomycetota</taxon>
        <taxon>Planctomycetia</taxon>
        <taxon>Pirellulales</taxon>
        <taxon>Lacipirellulaceae</taxon>
        <taxon>Lacipirellula</taxon>
    </lineage>
</organism>
<sequence length="773" mass="84736">MPETNHPAIDSAAASPAPPDPRALSARRRLETESRVAEISSLLSALEEATAEPKPASRPAKTGPSASPATPAARPVDHHQNSLVQVRLGLASGLYTALQHKHPPTASHSLRVALGCSTWALYKRLDDETRDAVEAASLLHDVGKISVPDAVLTKTSRLSPEEEAMLQTHWEAGVHILACCCSSQRVLDAVRYAGRRFDGSGAPSPVGGDDLPLESRMIAIVDAFDQMTTSASAGDLRTREAALHELFVGAGTLYDPILVNQFIELLSHDQELLTQQVAGRWLNELGKRQTELPWSTPTTFAATPVIAPAAVKDNRSLFEQQLIDSMHDGVIFVDEQRNIFLWSKGAERLTGVSSAAAQGRQFTPSLLDMCNTAGRRVRDDACPVARSIATHAQLRQRLEILGRQGEHVAIDLHAIPVVCRDGQLRGATVLLQDAQPEVSLEEKCEALHAEVTKDPMTKVANRAEFDRMLALFIEAHEQAGLPCSLIMTDIDHFKNINDTFGHQAGDEAIITVANLLTQACRSGDLVARYGGEEFAVLCADCTMADSAARAEQIRKKIAEATFHSLGTRKITSSFGVAQLQSGDTPETLLRRSDSALLMAKEQGRNQVVQLGNAMEHARTPKKKWWNFGLFRAAPLIEAKLTTEVPIDIAIEKLRGFVTDQQAKIISIRDNRVEIEISSDRVGQQRRKADRPSPYRLELEFSEDRLEKTNSFGLAAGSYAQTVVNVSIRPKKRRNRRRDDQLDRAKMALQSLKSYLMAREVDAEPPRPSSIGAR</sequence>
<dbReference type="InterPro" id="IPR000014">
    <property type="entry name" value="PAS"/>
</dbReference>
<evidence type="ECO:0000313" key="7">
    <source>
        <dbReference type="EMBL" id="QDT74059.1"/>
    </source>
</evidence>
<dbReference type="NCBIfam" id="TIGR00229">
    <property type="entry name" value="sensory_box"/>
    <property type="match status" value="1"/>
</dbReference>
<dbReference type="SMART" id="SM00267">
    <property type="entry name" value="GGDEF"/>
    <property type="match status" value="1"/>
</dbReference>
<dbReference type="InterPro" id="IPR013767">
    <property type="entry name" value="PAS_fold"/>
</dbReference>
<feature type="domain" description="HD-GYP" evidence="6">
    <location>
        <begin position="83"/>
        <end position="278"/>
    </location>
</feature>
<evidence type="ECO:0000259" key="5">
    <source>
        <dbReference type="PROSITE" id="PS50887"/>
    </source>
</evidence>
<dbReference type="AlphaFoldDB" id="A0A517U0A3"/>
<dbReference type="InterPro" id="IPR050469">
    <property type="entry name" value="Diguanylate_Cyclase"/>
</dbReference>
<dbReference type="RefSeq" id="WP_145433852.1">
    <property type="nucleotide sequence ID" value="NZ_CP036339.1"/>
</dbReference>
<evidence type="ECO:0000313" key="8">
    <source>
        <dbReference type="Proteomes" id="UP000317909"/>
    </source>
</evidence>
<dbReference type="InterPro" id="IPR035965">
    <property type="entry name" value="PAS-like_dom_sf"/>
</dbReference>
<dbReference type="Proteomes" id="UP000317909">
    <property type="component" value="Chromosome"/>
</dbReference>
<dbReference type="PROSITE" id="PS51832">
    <property type="entry name" value="HD_GYP"/>
    <property type="match status" value="1"/>
</dbReference>
<dbReference type="NCBIfam" id="TIGR00254">
    <property type="entry name" value="GGDEF"/>
    <property type="match status" value="1"/>
</dbReference>
<name>A0A517U0A3_9BACT</name>
<dbReference type="GO" id="GO:0043709">
    <property type="term" value="P:cell adhesion involved in single-species biofilm formation"/>
    <property type="evidence" value="ECO:0007669"/>
    <property type="project" value="TreeGrafter"/>
</dbReference>
<dbReference type="PANTHER" id="PTHR45138:SF9">
    <property type="entry name" value="DIGUANYLATE CYCLASE DGCM-RELATED"/>
    <property type="match status" value="1"/>
</dbReference>
<feature type="compositionally biased region" description="Low complexity" evidence="3">
    <location>
        <begin position="59"/>
        <end position="74"/>
    </location>
</feature>
<accession>A0A517U0A3</accession>
<proteinExistence type="predicted"/>
<dbReference type="EC" id="2.7.7.65" evidence="1"/>
<dbReference type="Gene3D" id="1.10.3210.10">
    <property type="entry name" value="Hypothetical protein af1432"/>
    <property type="match status" value="1"/>
</dbReference>
<evidence type="ECO:0000256" key="2">
    <source>
        <dbReference type="ARBA" id="ARBA00034247"/>
    </source>
</evidence>
<dbReference type="GO" id="GO:0005886">
    <property type="term" value="C:plasma membrane"/>
    <property type="evidence" value="ECO:0007669"/>
    <property type="project" value="TreeGrafter"/>
</dbReference>
<dbReference type="SUPFAM" id="SSF55073">
    <property type="entry name" value="Nucleotide cyclase"/>
    <property type="match status" value="1"/>
</dbReference>
<feature type="region of interest" description="Disordered" evidence="3">
    <location>
        <begin position="1"/>
        <end position="31"/>
    </location>
</feature>
<dbReference type="GO" id="GO:1902201">
    <property type="term" value="P:negative regulation of bacterial-type flagellum-dependent cell motility"/>
    <property type="evidence" value="ECO:0007669"/>
    <property type="project" value="TreeGrafter"/>
</dbReference>
<protein>
    <recommendedName>
        <fullName evidence="1">diguanylate cyclase</fullName>
        <ecNumber evidence="1">2.7.7.65</ecNumber>
    </recommendedName>
</protein>
<dbReference type="SUPFAM" id="SSF55785">
    <property type="entry name" value="PYP-like sensor domain (PAS domain)"/>
    <property type="match status" value="1"/>
</dbReference>
<reference evidence="7 8" key="1">
    <citation type="submission" date="2019-02" db="EMBL/GenBank/DDBJ databases">
        <title>Deep-cultivation of Planctomycetes and their phenomic and genomic characterization uncovers novel biology.</title>
        <authorList>
            <person name="Wiegand S."/>
            <person name="Jogler M."/>
            <person name="Boedeker C."/>
            <person name="Pinto D."/>
            <person name="Vollmers J."/>
            <person name="Rivas-Marin E."/>
            <person name="Kohn T."/>
            <person name="Peeters S.H."/>
            <person name="Heuer A."/>
            <person name="Rast P."/>
            <person name="Oberbeckmann S."/>
            <person name="Bunk B."/>
            <person name="Jeske O."/>
            <person name="Meyerdierks A."/>
            <person name="Storesund J.E."/>
            <person name="Kallscheuer N."/>
            <person name="Luecker S."/>
            <person name="Lage O.M."/>
            <person name="Pohl T."/>
            <person name="Merkel B.J."/>
            <person name="Hornburger P."/>
            <person name="Mueller R.-W."/>
            <person name="Bruemmer F."/>
            <person name="Labrenz M."/>
            <person name="Spormann A.M."/>
            <person name="Op den Camp H."/>
            <person name="Overmann J."/>
            <person name="Amann R."/>
            <person name="Jetten M.S.M."/>
            <person name="Mascher T."/>
            <person name="Medema M.H."/>
            <person name="Devos D.P."/>
            <person name="Kaster A.-K."/>
            <person name="Ovreas L."/>
            <person name="Rohde M."/>
            <person name="Galperin M.Y."/>
            <person name="Jogler C."/>
        </authorList>
    </citation>
    <scope>NUCLEOTIDE SEQUENCE [LARGE SCALE GENOMIC DNA]</scope>
    <source>
        <strain evidence="7 8">I41</strain>
    </source>
</reference>
<keyword evidence="8" id="KW-1185">Reference proteome</keyword>
<dbReference type="Pfam" id="PF13487">
    <property type="entry name" value="HD_5"/>
    <property type="match status" value="1"/>
</dbReference>
<dbReference type="Pfam" id="PF00990">
    <property type="entry name" value="GGDEF"/>
    <property type="match status" value="1"/>
</dbReference>
<dbReference type="OrthoDB" id="9759601at2"/>
<evidence type="ECO:0000256" key="1">
    <source>
        <dbReference type="ARBA" id="ARBA00012528"/>
    </source>
</evidence>
<feature type="domain" description="GGDEF" evidence="5">
    <location>
        <begin position="481"/>
        <end position="612"/>
    </location>
</feature>
<dbReference type="InterPro" id="IPR029787">
    <property type="entry name" value="Nucleotide_cyclase"/>
</dbReference>
<dbReference type="InterPro" id="IPR000160">
    <property type="entry name" value="GGDEF_dom"/>
</dbReference>
<evidence type="ECO:0000256" key="3">
    <source>
        <dbReference type="SAM" id="MobiDB-lite"/>
    </source>
</evidence>
<dbReference type="InterPro" id="IPR003607">
    <property type="entry name" value="HD/PDEase_dom"/>
</dbReference>
<dbReference type="Gene3D" id="3.30.450.20">
    <property type="entry name" value="PAS domain"/>
    <property type="match status" value="1"/>
</dbReference>
<dbReference type="SUPFAM" id="SSF109604">
    <property type="entry name" value="HD-domain/PDEase-like"/>
    <property type="match status" value="1"/>
</dbReference>
<feature type="region of interest" description="Disordered" evidence="3">
    <location>
        <begin position="46"/>
        <end position="77"/>
    </location>
</feature>
<feature type="domain" description="PAS" evidence="4">
    <location>
        <begin position="321"/>
        <end position="369"/>
    </location>
</feature>
<dbReference type="PANTHER" id="PTHR45138">
    <property type="entry name" value="REGULATORY COMPONENTS OF SENSORY TRANSDUCTION SYSTEM"/>
    <property type="match status" value="1"/>
</dbReference>
<dbReference type="Pfam" id="PF00989">
    <property type="entry name" value="PAS"/>
    <property type="match status" value="1"/>
</dbReference>
<dbReference type="SMART" id="SM00471">
    <property type="entry name" value="HDc"/>
    <property type="match status" value="1"/>
</dbReference>
<dbReference type="PROSITE" id="PS50112">
    <property type="entry name" value="PAS"/>
    <property type="match status" value="1"/>
</dbReference>
<dbReference type="FunFam" id="3.30.70.270:FF:000001">
    <property type="entry name" value="Diguanylate cyclase domain protein"/>
    <property type="match status" value="1"/>
</dbReference>
<dbReference type="Gene3D" id="3.30.70.270">
    <property type="match status" value="1"/>
</dbReference>
<dbReference type="CDD" id="cd00077">
    <property type="entry name" value="HDc"/>
    <property type="match status" value="1"/>
</dbReference>
<gene>
    <name evidence="7" type="primary">pleD_2</name>
    <name evidence="7" type="ORF">I41_32530</name>
</gene>
<dbReference type="GO" id="GO:0006355">
    <property type="term" value="P:regulation of DNA-templated transcription"/>
    <property type="evidence" value="ECO:0007669"/>
    <property type="project" value="InterPro"/>
</dbReference>